<accession>A0A2T5ISG0</accession>
<reference evidence="2 3" key="1">
    <citation type="submission" date="2018-04" db="EMBL/GenBank/DDBJ databases">
        <title>Genomic Encyclopedia of Archaeal and Bacterial Type Strains, Phase II (KMG-II): from individual species to whole genera.</title>
        <authorList>
            <person name="Goeker M."/>
        </authorList>
    </citation>
    <scope>NUCLEOTIDE SEQUENCE [LARGE SCALE GENOMIC DNA]</scope>
    <source>
        <strain evidence="2 3">DSM 5822</strain>
    </source>
</reference>
<dbReference type="InterPro" id="IPR006683">
    <property type="entry name" value="Thioestr_dom"/>
</dbReference>
<dbReference type="SUPFAM" id="SSF54637">
    <property type="entry name" value="Thioesterase/thiol ester dehydrase-isomerase"/>
    <property type="match status" value="1"/>
</dbReference>
<dbReference type="Gene3D" id="3.10.129.10">
    <property type="entry name" value="Hotdog Thioesterase"/>
    <property type="match status" value="1"/>
</dbReference>
<comment type="caution">
    <text evidence="2">The sequence shown here is derived from an EMBL/GenBank/DDBJ whole genome shotgun (WGS) entry which is preliminary data.</text>
</comment>
<gene>
    <name evidence="2" type="ORF">C8N29_1307</name>
</gene>
<evidence type="ECO:0000313" key="3">
    <source>
        <dbReference type="Proteomes" id="UP000244223"/>
    </source>
</evidence>
<dbReference type="RefSeq" id="WP_239987196.1">
    <property type="nucleotide sequence ID" value="NZ_QAON01000030.1"/>
</dbReference>
<evidence type="ECO:0000259" key="1">
    <source>
        <dbReference type="Pfam" id="PF03061"/>
    </source>
</evidence>
<dbReference type="Pfam" id="PF03061">
    <property type="entry name" value="4HBT"/>
    <property type="match status" value="1"/>
</dbReference>
<dbReference type="InterPro" id="IPR029069">
    <property type="entry name" value="HotDog_dom_sf"/>
</dbReference>
<feature type="domain" description="Thioesterase" evidence="1">
    <location>
        <begin position="60"/>
        <end position="134"/>
    </location>
</feature>
<dbReference type="Proteomes" id="UP000244223">
    <property type="component" value="Unassembled WGS sequence"/>
</dbReference>
<dbReference type="GO" id="GO:0016790">
    <property type="term" value="F:thiolester hydrolase activity"/>
    <property type="evidence" value="ECO:0007669"/>
    <property type="project" value="UniProtKB-ARBA"/>
</dbReference>
<sequence length="162" mass="17298">MTLPVTSLTESEINPEFMVKAFFGPHHPLFSLCAIHVKDAKDGHGEMSMPFLDMLADHRGALHRGMMVTLLDTCCGLSIFSALKSMEPIATIDLRVDFLAEIPPATGLTAVVDYVGRTDTSAFITGQAFADGHAKPIATVTGSFAIGTMGPSFDQNLSEPKA</sequence>
<dbReference type="CDD" id="cd03443">
    <property type="entry name" value="PaaI_thioesterase"/>
    <property type="match status" value="1"/>
</dbReference>
<organism evidence="2 3">
    <name type="scientific">Agitococcus lubricus</name>
    <dbReference type="NCBI Taxonomy" id="1077255"/>
    <lineage>
        <taxon>Bacteria</taxon>
        <taxon>Pseudomonadati</taxon>
        <taxon>Pseudomonadota</taxon>
        <taxon>Gammaproteobacteria</taxon>
        <taxon>Moraxellales</taxon>
        <taxon>Moraxellaceae</taxon>
        <taxon>Agitococcus</taxon>
    </lineage>
</organism>
<dbReference type="EMBL" id="QAON01000030">
    <property type="protein sequence ID" value="PTQ86762.1"/>
    <property type="molecule type" value="Genomic_DNA"/>
</dbReference>
<proteinExistence type="predicted"/>
<dbReference type="AlphaFoldDB" id="A0A2T5ISG0"/>
<evidence type="ECO:0000313" key="2">
    <source>
        <dbReference type="EMBL" id="PTQ86762.1"/>
    </source>
</evidence>
<protein>
    <submittedName>
        <fullName evidence="2">Acyl-coenzyme A thioesterase PaaI-like protein</fullName>
    </submittedName>
</protein>
<name>A0A2T5ISG0_9GAMM</name>
<keyword evidence="3" id="KW-1185">Reference proteome</keyword>